<accession>A0ABX1JP67</accession>
<evidence type="ECO:0000313" key="2">
    <source>
        <dbReference type="Proteomes" id="UP000523795"/>
    </source>
</evidence>
<proteinExistence type="predicted"/>
<dbReference type="SUPFAM" id="SSF51658">
    <property type="entry name" value="Xylose isomerase-like"/>
    <property type="match status" value="1"/>
</dbReference>
<feature type="non-terminal residue" evidence="1">
    <location>
        <position position="1"/>
    </location>
</feature>
<evidence type="ECO:0000313" key="1">
    <source>
        <dbReference type="EMBL" id="NKX50415.1"/>
    </source>
</evidence>
<dbReference type="InterPro" id="IPR036237">
    <property type="entry name" value="Xyl_isomerase-like_sf"/>
</dbReference>
<dbReference type="Proteomes" id="UP000523795">
    <property type="component" value="Unassembled WGS sequence"/>
</dbReference>
<feature type="non-terminal residue" evidence="1">
    <location>
        <position position="46"/>
    </location>
</feature>
<gene>
    <name evidence="1" type="ORF">HER39_07510</name>
</gene>
<dbReference type="EMBL" id="JAAZSR010000089">
    <property type="protein sequence ID" value="NKX50415.1"/>
    <property type="molecule type" value="Genomic_DNA"/>
</dbReference>
<protein>
    <submittedName>
        <fullName evidence="1">Uncharacterized protein</fullName>
    </submittedName>
</protein>
<dbReference type="Gene3D" id="3.20.20.150">
    <property type="entry name" value="Divalent-metal-dependent TIM barrel enzymes"/>
    <property type="match status" value="1"/>
</dbReference>
<organism evidence="1 2">
    <name type="scientific">Arthrobacter deserti</name>
    <dbReference type="NCBI Taxonomy" id="1742687"/>
    <lineage>
        <taxon>Bacteria</taxon>
        <taxon>Bacillati</taxon>
        <taxon>Actinomycetota</taxon>
        <taxon>Actinomycetes</taxon>
        <taxon>Micrococcales</taxon>
        <taxon>Micrococcaceae</taxon>
        <taxon>Arthrobacter</taxon>
    </lineage>
</organism>
<reference evidence="1 2" key="1">
    <citation type="submission" date="2020-04" db="EMBL/GenBank/DDBJ databases">
        <authorList>
            <person name="Liu S."/>
        </authorList>
    </citation>
    <scope>NUCLEOTIDE SEQUENCE [LARGE SCALE GENOMIC DNA]</scope>
    <source>
        <strain evidence="1 2">CGMCC 1.15091</strain>
    </source>
</reference>
<comment type="caution">
    <text evidence="1">The sequence shown here is derived from an EMBL/GenBank/DDBJ whole genome shotgun (WGS) entry which is preliminary data.</text>
</comment>
<sequence length="46" mass="5179">ATIDDDEAAAAQLRVLGDLAARYGIRIAYEALAWGRFVNDFEHAWR</sequence>
<name>A0ABX1JP67_9MICC</name>
<keyword evidence="2" id="KW-1185">Reference proteome</keyword>